<name>A0A915JFK7_ROMCU</name>
<evidence type="ECO:0000313" key="1">
    <source>
        <dbReference type="Proteomes" id="UP000887565"/>
    </source>
</evidence>
<dbReference type="AlphaFoldDB" id="A0A915JFK7"/>
<reference evidence="2" key="1">
    <citation type="submission" date="2022-11" db="UniProtKB">
        <authorList>
            <consortium name="WormBaseParasite"/>
        </authorList>
    </citation>
    <scope>IDENTIFICATION</scope>
</reference>
<dbReference type="Proteomes" id="UP000887565">
    <property type="component" value="Unplaced"/>
</dbReference>
<evidence type="ECO:0000313" key="2">
    <source>
        <dbReference type="WBParaSite" id="nRc.2.0.1.t24606-RA"/>
    </source>
</evidence>
<keyword evidence="1" id="KW-1185">Reference proteome</keyword>
<dbReference type="WBParaSite" id="nRc.2.0.1.t24606-RA">
    <property type="protein sequence ID" value="nRc.2.0.1.t24606-RA"/>
    <property type="gene ID" value="nRc.2.0.1.g24606"/>
</dbReference>
<accession>A0A915JFK7</accession>
<sequence length="68" mass="8004">MKTIRADCSTMWKLKISRKISTERKNLFTNDAAVLSELRPFDRNTLKNLKRNKLTSEDLERLHIEPTS</sequence>
<organism evidence="1 2">
    <name type="scientific">Romanomermis culicivorax</name>
    <name type="common">Nematode worm</name>
    <dbReference type="NCBI Taxonomy" id="13658"/>
    <lineage>
        <taxon>Eukaryota</taxon>
        <taxon>Metazoa</taxon>
        <taxon>Ecdysozoa</taxon>
        <taxon>Nematoda</taxon>
        <taxon>Enoplea</taxon>
        <taxon>Dorylaimia</taxon>
        <taxon>Mermithida</taxon>
        <taxon>Mermithoidea</taxon>
        <taxon>Mermithidae</taxon>
        <taxon>Romanomermis</taxon>
    </lineage>
</organism>
<protein>
    <submittedName>
        <fullName evidence="2">Uncharacterized protein</fullName>
    </submittedName>
</protein>
<proteinExistence type="predicted"/>